<dbReference type="InterPro" id="IPR020583">
    <property type="entry name" value="Inositol_monoP_metal-BS"/>
</dbReference>
<dbReference type="EC" id="3.1.3.25" evidence="8"/>
<evidence type="ECO:0000256" key="5">
    <source>
        <dbReference type="ARBA" id="ARBA00022801"/>
    </source>
</evidence>
<dbReference type="GO" id="GO:0046872">
    <property type="term" value="F:metal ion binding"/>
    <property type="evidence" value="ECO:0007669"/>
    <property type="project" value="UniProtKB-KW"/>
</dbReference>
<dbReference type="PANTHER" id="PTHR20854">
    <property type="entry name" value="INOSITOL MONOPHOSPHATASE"/>
    <property type="match status" value="1"/>
</dbReference>
<feature type="binding site" evidence="7">
    <location>
        <position position="90"/>
    </location>
    <ligand>
        <name>Mg(2+)</name>
        <dbReference type="ChEBI" id="CHEBI:18420"/>
        <label>2</label>
    </ligand>
</feature>
<comment type="caution">
    <text evidence="9">The sequence shown here is derived from an EMBL/GenBank/DDBJ whole genome shotgun (WGS) entry which is preliminary data.</text>
</comment>
<evidence type="ECO:0000256" key="7">
    <source>
        <dbReference type="PIRSR" id="PIRSR600760-2"/>
    </source>
</evidence>
<comment type="cofactor">
    <cofactor evidence="2 7 8">
        <name>Mg(2+)</name>
        <dbReference type="ChEBI" id="CHEBI:18420"/>
    </cofactor>
</comment>
<dbReference type="AlphaFoldDB" id="A0A5C6ANQ7"/>
<dbReference type="Gene3D" id="3.30.540.10">
    <property type="entry name" value="Fructose-1,6-Bisphosphatase, subunit A, domain 1"/>
    <property type="match status" value="1"/>
</dbReference>
<dbReference type="EMBL" id="SJPN01000005">
    <property type="protein sequence ID" value="TWU01320.1"/>
    <property type="molecule type" value="Genomic_DNA"/>
</dbReference>
<keyword evidence="5 8" id="KW-0378">Hydrolase</keyword>
<keyword evidence="10" id="KW-1185">Reference proteome</keyword>
<accession>A0A5C6ANQ7</accession>
<feature type="binding site" evidence="7">
    <location>
        <position position="93"/>
    </location>
    <ligand>
        <name>Mg(2+)</name>
        <dbReference type="ChEBI" id="CHEBI:18420"/>
        <label>2</label>
    </ligand>
</feature>
<organism evidence="9 10">
    <name type="scientific">Stieleria varia</name>
    <dbReference type="NCBI Taxonomy" id="2528005"/>
    <lineage>
        <taxon>Bacteria</taxon>
        <taxon>Pseudomonadati</taxon>
        <taxon>Planctomycetota</taxon>
        <taxon>Planctomycetia</taxon>
        <taxon>Pirellulales</taxon>
        <taxon>Pirellulaceae</taxon>
        <taxon>Stieleria</taxon>
    </lineage>
</organism>
<evidence type="ECO:0000256" key="1">
    <source>
        <dbReference type="ARBA" id="ARBA00001033"/>
    </source>
</evidence>
<dbReference type="GO" id="GO:0008934">
    <property type="term" value="F:inositol monophosphate 1-phosphatase activity"/>
    <property type="evidence" value="ECO:0007669"/>
    <property type="project" value="InterPro"/>
</dbReference>
<dbReference type="PROSITE" id="PS00629">
    <property type="entry name" value="IMP_1"/>
    <property type="match status" value="1"/>
</dbReference>
<evidence type="ECO:0000256" key="4">
    <source>
        <dbReference type="ARBA" id="ARBA00022723"/>
    </source>
</evidence>
<dbReference type="InterPro" id="IPR033942">
    <property type="entry name" value="IMPase"/>
</dbReference>
<name>A0A5C6ANQ7_9BACT</name>
<dbReference type="CDD" id="cd01639">
    <property type="entry name" value="IMPase"/>
    <property type="match status" value="1"/>
</dbReference>
<dbReference type="PRINTS" id="PR00377">
    <property type="entry name" value="IMPHPHTASES"/>
</dbReference>
<dbReference type="InterPro" id="IPR020550">
    <property type="entry name" value="Inositol_monophosphatase_CS"/>
</dbReference>
<comment type="similarity">
    <text evidence="3 8">Belongs to the inositol monophosphatase superfamily.</text>
</comment>
<dbReference type="PROSITE" id="PS00630">
    <property type="entry name" value="IMP_2"/>
    <property type="match status" value="1"/>
</dbReference>
<evidence type="ECO:0000313" key="10">
    <source>
        <dbReference type="Proteomes" id="UP000320176"/>
    </source>
</evidence>
<sequence length="268" mass="29192">MSYDLDELLRVAKEAAVSGGDVLMRYWRDGVQMRNKSDSGGKAYDLVSDADIESEHAVAATLRAAFPSHELMGEENLVADADAEHLWIIDPLDGTNNYAHRVPHFAVSIAYYHLGRPVVGVVLNPVRQECYTAVRGGGAFLDGRPIVVSEIDTLSGALIGCGFYYDRGEMMRRTLRAIEALFEQQIHGIRRMGTASLDLCQVASGMFGGFLEYKLSPWDFAAGRLILEEAGGRISDADGGELPLQSTSVVASNGRLHDAILEISSKQN</sequence>
<keyword evidence="4 7" id="KW-0479">Metal-binding</keyword>
<evidence type="ECO:0000256" key="2">
    <source>
        <dbReference type="ARBA" id="ARBA00001946"/>
    </source>
</evidence>
<feature type="binding site" evidence="7">
    <location>
        <position position="219"/>
    </location>
    <ligand>
        <name>Mg(2+)</name>
        <dbReference type="ChEBI" id="CHEBI:18420"/>
        <label>1</label>
        <note>catalytic</note>
    </ligand>
</feature>
<evidence type="ECO:0000256" key="6">
    <source>
        <dbReference type="ARBA" id="ARBA00022842"/>
    </source>
</evidence>
<dbReference type="RefSeq" id="WP_146521754.1">
    <property type="nucleotide sequence ID" value="NZ_CP151726.1"/>
</dbReference>
<reference evidence="9 10" key="1">
    <citation type="submission" date="2019-02" db="EMBL/GenBank/DDBJ databases">
        <title>Deep-cultivation of Planctomycetes and their phenomic and genomic characterization uncovers novel biology.</title>
        <authorList>
            <person name="Wiegand S."/>
            <person name="Jogler M."/>
            <person name="Boedeker C."/>
            <person name="Pinto D."/>
            <person name="Vollmers J."/>
            <person name="Rivas-Marin E."/>
            <person name="Kohn T."/>
            <person name="Peeters S.H."/>
            <person name="Heuer A."/>
            <person name="Rast P."/>
            <person name="Oberbeckmann S."/>
            <person name="Bunk B."/>
            <person name="Jeske O."/>
            <person name="Meyerdierks A."/>
            <person name="Storesund J.E."/>
            <person name="Kallscheuer N."/>
            <person name="Luecker S."/>
            <person name="Lage O.M."/>
            <person name="Pohl T."/>
            <person name="Merkel B.J."/>
            <person name="Hornburger P."/>
            <person name="Mueller R.-W."/>
            <person name="Bruemmer F."/>
            <person name="Labrenz M."/>
            <person name="Spormann A.M."/>
            <person name="Op Den Camp H."/>
            <person name="Overmann J."/>
            <person name="Amann R."/>
            <person name="Jetten M.S.M."/>
            <person name="Mascher T."/>
            <person name="Medema M.H."/>
            <person name="Devos D.P."/>
            <person name="Kaster A.-K."/>
            <person name="Ovreas L."/>
            <person name="Rohde M."/>
            <person name="Galperin M.Y."/>
            <person name="Jogler C."/>
        </authorList>
    </citation>
    <scope>NUCLEOTIDE SEQUENCE [LARGE SCALE GENOMIC DNA]</scope>
    <source>
        <strain evidence="9 10">Pla52n</strain>
    </source>
</reference>
<dbReference type="InterPro" id="IPR000760">
    <property type="entry name" value="Inositol_monophosphatase-like"/>
</dbReference>
<dbReference type="Proteomes" id="UP000320176">
    <property type="component" value="Unassembled WGS sequence"/>
</dbReference>
<protein>
    <recommendedName>
        <fullName evidence="8">Inositol-1-monophosphatase</fullName>
        <ecNumber evidence="8">3.1.3.25</ecNumber>
    </recommendedName>
</protein>
<evidence type="ECO:0000313" key="9">
    <source>
        <dbReference type="EMBL" id="TWU01320.1"/>
    </source>
</evidence>
<dbReference type="GO" id="GO:0006020">
    <property type="term" value="P:inositol metabolic process"/>
    <property type="evidence" value="ECO:0007669"/>
    <property type="project" value="TreeGrafter"/>
</dbReference>
<comment type="catalytic activity">
    <reaction evidence="1 8">
        <text>a myo-inositol phosphate + H2O = myo-inositol + phosphate</text>
        <dbReference type="Rhea" id="RHEA:24056"/>
        <dbReference type="ChEBI" id="CHEBI:15377"/>
        <dbReference type="ChEBI" id="CHEBI:17268"/>
        <dbReference type="ChEBI" id="CHEBI:43474"/>
        <dbReference type="ChEBI" id="CHEBI:84139"/>
        <dbReference type="EC" id="3.1.3.25"/>
    </reaction>
</comment>
<evidence type="ECO:0000256" key="3">
    <source>
        <dbReference type="ARBA" id="ARBA00009759"/>
    </source>
</evidence>
<keyword evidence="6 7" id="KW-0460">Magnesium</keyword>
<dbReference type="Gene3D" id="3.40.190.80">
    <property type="match status" value="1"/>
</dbReference>
<dbReference type="PANTHER" id="PTHR20854:SF4">
    <property type="entry name" value="INOSITOL-1-MONOPHOSPHATASE-RELATED"/>
    <property type="match status" value="1"/>
</dbReference>
<evidence type="ECO:0000256" key="8">
    <source>
        <dbReference type="RuleBase" id="RU364068"/>
    </source>
</evidence>
<dbReference type="GO" id="GO:0007165">
    <property type="term" value="P:signal transduction"/>
    <property type="evidence" value="ECO:0007669"/>
    <property type="project" value="TreeGrafter"/>
</dbReference>
<proteinExistence type="inferred from homology"/>
<gene>
    <name evidence="9" type="primary">suhB_2</name>
    <name evidence="9" type="ORF">Pla52n_46940</name>
</gene>
<dbReference type="Pfam" id="PF00459">
    <property type="entry name" value="Inositol_P"/>
    <property type="match status" value="1"/>
</dbReference>
<dbReference type="OrthoDB" id="9772456at2"/>
<dbReference type="GO" id="GO:0046854">
    <property type="term" value="P:phosphatidylinositol phosphate biosynthetic process"/>
    <property type="evidence" value="ECO:0007669"/>
    <property type="project" value="InterPro"/>
</dbReference>
<dbReference type="SUPFAM" id="SSF56655">
    <property type="entry name" value="Carbohydrate phosphatase"/>
    <property type="match status" value="1"/>
</dbReference>
<feature type="binding site" evidence="7">
    <location>
        <position position="92"/>
    </location>
    <ligand>
        <name>Mg(2+)</name>
        <dbReference type="ChEBI" id="CHEBI:18420"/>
        <label>1</label>
        <note>catalytic</note>
    </ligand>
</feature>
<dbReference type="FunFam" id="3.30.540.10:FF:000030">
    <property type="entry name" value="Inositol monophosphatase"/>
    <property type="match status" value="1"/>
</dbReference>
<feature type="binding site" evidence="7">
    <location>
        <position position="74"/>
    </location>
    <ligand>
        <name>Mg(2+)</name>
        <dbReference type="ChEBI" id="CHEBI:18420"/>
        <label>1</label>
        <note>catalytic</note>
    </ligand>
</feature>